<organism evidence="1 2">
    <name type="scientific">Tumebacillus algifaecis</name>
    <dbReference type="NCBI Taxonomy" id="1214604"/>
    <lineage>
        <taxon>Bacteria</taxon>
        <taxon>Bacillati</taxon>
        <taxon>Bacillota</taxon>
        <taxon>Bacilli</taxon>
        <taxon>Bacillales</taxon>
        <taxon>Alicyclobacillaceae</taxon>
        <taxon>Tumebacillus</taxon>
    </lineage>
</organism>
<dbReference type="AlphaFoldDB" id="A0A223D5J1"/>
<accession>A0A223D5J1</accession>
<name>A0A223D5J1_9BACL</name>
<dbReference type="Pfam" id="PF08890">
    <property type="entry name" value="Phage_TAC_5"/>
    <property type="match status" value="1"/>
</dbReference>
<reference evidence="1 2" key="1">
    <citation type="journal article" date="2015" name="Int. J. Syst. Evol. Microbiol.">
        <title>Tumebacillus algifaecis sp. nov., isolated from decomposing algal scum.</title>
        <authorList>
            <person name="Wu Y.F."/>
            <person name="Zhang B."/>
            <person name="Xing P."/>
            <person name="Wu Q.L."/>
            <person name="Liu S.J."/>
        </authorList>
    </citation>
    <scope>NUCLEOTIDE SEQUENCE [LARGE SCALE GENOMIC DNA]</scope>
    <source>
        <strain evidence="1 2">THMBR28</strain>
    </source>
</reference>
<keyword evidence="2" id="KW-1185">Reference proteome</keyword>
<evidence type="ECO:0000313" key="2">
    <source>
        <dbReference type="Proteomes" id="UP000214688"/>
    </source>
</evidence>
<dbReference type="EMBL" id="CP022657">
    <property type="protein sequence ID" value="ASS76815.1"/>
    <property type="molecule type" value="Genomic_DNA"/>
</dbReference>
<protein>
    <submittedName>
        <fullName evidence="1">Phage portal protein</fullName>
    </submittedName>
</protein>
<proteinExistence type="predicted"/>
<evidence type="ECO:0000313" key="1">
    <source>
        <dbReference type="EMBL" id="ASS76815.1"/>
    </source>
</evidence>
<dbReference type="OrthoDB" id="1807498at2"/>
<gene>
    <name evidence="1" type="ORF">CIG75_18960</name>
</gene>
<dbReference type="KEGG" id="tab:CIG75_18960"/>
<dbReference type="Gene3D" id="3.30.2220.30">
    <property type="match status" value="1"/>
</dbReference>
<dbReference type="Proteomes" id="UP000214688">
    <property type="component" value="Chromosome"/>
</dbReference>
<dbReference type="InterPro" id="IPR014986">
    <property type="entry name" value="XkdN-like"/>
</dbReference>
<dbReference type="InterPro" id="IPR038559">
    <property type="entry name" value="XkdN-like_sf"/>
</dbReference>
<dbReference type="RefSeq" id="WP_094238042.1">
    <property type="nucleotide sequence ID" value="NZ_CP022657.1"/>
</dbReference>
<sequence>MSLSAFFAQNAVTETTEEIVVSDRFKGEDGKPAKWVIRAMTEEESEVLRKASTKRAKVKGQFITETDQYEYLAKLVVASVVFPDLKNAELQNSYGVRGAENLLRKMLKPGEFVDLVTAVQEINGYEKETSELMDDVKN</sequence>